<dbReference type="STRING" id="1817824.A2751_01725"/>
<dbReference type="AlphaFoldDB" id="A0A1F5NJD3"/>
<comment type="caution">
    <text evidence="1">The sequence shown here is derived from an EMBL/GenBank/DDBJ whole genome shotgun (WGS) entry which is preliminary data.</text>
</comment>
<name>A0A1F5NJD3_9BACT</name>
<reference evidence="1 2" key="1">
    <citation type="journal article" date="2016" name="Nat. Commun.">
        <title>Thousands of microbial genomes shed light on interconnected biogeochemical processes in an aquifer system.</title>
        <authorList>
            <person name="Anantharaman K."/>
            <person name="Brown C.T."/>
            <person name="Hug L.A."/>
            <person name="Sharon I."/>
            <person name="Castelle C.J."/>
            <person name="Probst A.J."/>
            <person name="Thomas B.C."/>
            <person name="Singh A."/>
            <person name="Wilkins M.J."/>
            <person name="Karaoz U."/>
            <person name="Brodie E.L."/>
            <person name="Williams K.H."/>
            <person name="Hubbard S.S."/>
            <person name="Banfield J.F."/>
        </authorList>
    </citation>
    <scope>NUCLEOTIDE SEQUENCE [LARGE SCALE GENOMIC DNA]</scope>
</reference>
<accession>A0A1F5NJD3</accession>
<dbReference type="Proteomes" id="UP000176864">
    <property type="component" value="Unassembled WGS sequence"/>
</dbReference>
<evidence type="ECO:0000313" key="1">
    <source>
        <dbReference type="EMBL" id="OGE77755.1"/>
    </source>
</evidence>
<evidence type="ECO:0000313" key="2">
    <source>
        <dbReference type="Proteomes" id="UP000176864"/>
    </source>
</evidence>
<dbReference type="EMBL" id="MFEK01000016">
    <property type="protein sequence ID" value="OGE77755.1"/>
    <property type="molecule type" value="Genomic_DNA"/>
</dbReference>
<organism evidence="1 2">
    <name type="scientific">Candidatus Doudnabacteria bacterium RIFCSPHIGHO2_01_FULL_46_14</name>
    <dbReference type="NCBI Taxonomy" id="1817824"/>
    <lineage>
        <taxon>Bacteria</taxon>
        <taxon>Candidatus Doudnaibacteriota</taxon>
    </lineage>
</organism>
<gene>
    <name evidence="1" type="ORF">A2751_01725</name>
</gene>
<proteinExistence type="predicted"/>
<sequence length="117" mass="13051">MLDYGSRFAKFVLTGDVRAKKTAHHVSEKTRELHAAGVDRIGQVTENAKNWADKKVQGVENRIGSGIKTYEIARDSVKHGFTEMKSFAGNQRAMEQKRAELMKQLAELNAQMGESNA</sequence>
<protein>
    <submittedName>
        <fullName evidence="1">Uncharacterized protein</fullName>
    </submittedName>
</protein>